<accession>A0A841H3Q4</accession>
<sequence length="538" mass="60681">MAIKGNLREASLPDVLQLLAMGQKTGCLSLTDRSNFGYVYFDRGRITYASIVNRRDRLGDLLVKNGLVAPQALASAIDEQGRDPRSRLGEILIRQGALTREQLEQYIRIQIEEAVYYLFTWTQGTFNFEAEQRPEEGAMLVSINPENLLLEGARRIDEWSLIEKKIPSLDLVFEVDRAKPVAGVELSEEQRKILPLVDGKRSVQELIDESGMVEFDVGKALFGLIQAGFAHPVGRRQAQVKEVPQARIDEHRNLGIAFYKTGMYDEATREFRRVAELQPRNLDARFHLALIGLRKGDDRFALRYLKEVVELGGSRAGVFQAMSLSLERLGRLPDARFASDEAVRLAPTRPQVLLSRAILMLKSGDVEKAGEAFTRYREVLGERRAPASYYAFAILCHASTGGVDQALKLGEEGIALHPHSAPVHLHLGAVQERKGDWERAEALYRRATEEDRDSAPAQKALGDALYRRGAYDEAAESYGRAVRLNPRLGDDVYFRMGNIHYKRMERTQAVELWRRALELNPQNSVVRTNLELVESVLR</sequence>
<keyword evidence="6" id="KW-1185">Reference proteome</keyword>
<feature type="repeat" description="TPR" evidence="3">
    <location>
        <begin position="490"/>
        <end position="523"/>
    </location>
</feature>
<dbReference type="Proteomes" id="UP000582837">
    <property type="component" value="Unassembled WGS sequence"/>
</dbReference>
<dbReference type="Pfam" id="PF13432">
    <property type="entry name" value="TPR_16"/>
    <property type="match status" value="2"/>
</dbReference>
<dbReference type="InterPro" id="IPR025497">
    <property type="entry name" value="PatA-like_N"/>
</dbReference>
<dbReference type="InterPro" id="IPR013105">
    <property type="entry name" value="TPR_2"/>
</dbReference>
<dbReference type="Gene3D" id="1.25.40.10">
    <property type="entry name" value="Tetratricopeptide repeat domain"/>
    <property type="match status" value="2"/>
</dbReference>
<protein>
    <submittedName>
        <fullName evidence="5">Tetratricopeptide (TPR) repeat protein</fullName>
    </submittedName>
</protein>
<dbReference type="PROSITE" id="PS50005">
    <property type="entry name" value="TPR"/>
    <property type="match status" value="4"/>
</dbReference>
<evidence type="ECO:0000313" key="5">
    <source>
        <dbReference type="EMBL" id="MBB6072835.1"/>
    </source>
</evidence>
<feature type="repeat" description="TPR" evidence="3">
    <location>
        <begin position="248"/>
        <end position="281"/>
    </location>
</feature>
<dbReference type="SUPFAM" id="SSF160246">
    <property type="entry name" value="EspE N-terminal domain-like"/>
    <property type="match status" value="1"/>
</dbReference>
<evidence type="ECO:0000259" key="4">
    <source>
        <dbReference type="Pfam" id="PF14332"/>
    </source>
</evidence>
<dbReference type="Pfam" id="PF14332">
    <property type="entry name" value="DUF4388"/>
    <property type="match status" value="1"/>
</dbReference>
<feature type="repeat" description="TPR" evidence="3">
    <location>
        <begin position="421"/>
        <end position="454"/>
    </location>
</feature>
<evidence type="ECO:0000256" key="1">
    <source>
        <dbReference type="ARBA" id="ARBA00022737"/>
    </source>
</evidence>
<keyword evidence="1" id="KW-0677">Repeat</keyword>
<dbReference type="PROSITE" id="PS50293">
    <property type="entry name" value="TPR_REGION"/>
    <property type="match status" value="2"/>
</dbReference>
<dbReference type="SMART" id="SM00028">
    <property type="entry name" value="TPR"/>
    <property type="match status" value="7"/>
</dbReference>
<gene>
    <name evidence="5" type="ORF">HNQ61_004499</name>
</gene>
<comment type="caution">
    <text evidence="5">The sequence shown here is derived from an EMBL/GenBank/DDBJ whole genome shotgun (WGS) entry which is preliminary data.</text>
</comment>
<keyword evidence="2 3" id="KW-0802">TPR repeat</keyword>
<organism evidence="5 6">
    <name type="scientific">Longimicrobium terrae</name>
    <dbReference type="NCBI Taxonomy" id="1639882"/>
    <lineage>
        <taxon>Bacteria</taxon>
        <taxon>Pseudomonadati</taxon>
        <taxon>Gemmatimonadota</taxon>
        <taxon>Longimicrobiia</taxon>
        <taxon>Longimicrobiales</taxon>
        <taxon>Longimicrobiaceae</taxon>
        <taxon>Longimicrobium</taxon>
    </lineage>
</organism>
<dbReference type="PANTHER" id="PTHR36304:SF4">
    <property type="entry name" value="DUF4388 DOMAIN-CONTAINING PROTEIN"/>
    <property type="match status" value="1"/>
</dbReference>
<proteinExistence type="predicted"/>
<dbReference type="InterPro" id="IPR019734">
    <property type="entry name" value="TPR_rpt"/>
</dbReference>
<feature type="domain" description="PatA-like N-terminal" evidence="4">
    <location>
        <begin position="4"/>
        <end position="160"/>
    </location>
</feature>
<dbReference type="RefSeq" id="WP_170035443.1">
    <property type="nucleotide sequence ID" value="NZ_JABDTL010000001.1"/>
</dbReference>
<reference evidence="5 6" key="1">
    <citation type="submission" date="2020-08" db="EMBL/GenBank/DDBJ databases">
        <title>Genomic Encyclopedia of Type Strains, Phase IV (KMG-IV): sequencing the most valuable type-strain genomes for metagenomic binning, comparative biology and taxonomic classification.</title>
        <authorList>
            <person name="Goeker M."/>
        </authorList>
    </citation>
    <scope>NUCLEOTIDE SEQUENCE [LARGE SCALE GENOMIC DNA]</scope>
    <source>
        <strain evidence="5 6">DSM 29007</strain>
    </source>
</reference>
<evidence type="ECO:0000256" key="2">
    <source>
        <dbReference type="ARBA" id="ARBA00022803"/>
    </source>
</evidence>
<evidence type="ECO:0000256" key="3">
    <source>
        <dbReference type="PROSITE-ProRule" id="PRU00339"/>
    </source>
</evidence>
<dbReference type="Pfam" id="PF13174">
    <property type="entry name" value="TPR_6"/>
    <property type="match status" value="1"/>
</dbReference>
<dbReference type="EMBL" id="JACHIA010000018">
    <property type="protein sequence ID" value="MBB6072835.1"/>
    <property type="molecule type" value="Genomic_DNA"/>
</dbReference>
<dbReference type="PANTHER" id="PTHR36304">
    <property type="entry name" value="DOMAIN GTPASE-ACTIVATING PROTEIN, PUTATIVE-RELATED-RELATED"/>
    <property type="match status" value="1"/>
</dbReference>
<feature type="repeat" description="TPR" evidence="3">
    <location>
        <begin position="455"/>
        <end position="488"/>
    </location>
</feature>
<name>A0A841H3Q4_9BACT</name>
<dbReference type="SUPFAM" id="SSF48452">
    <property type="entry name" value="TPR-like"/>
    <property type="match status" value="2"/>
</dbReference>
<dbReference type="Pfam" id="PF07719">
    <property type="entry name" value="TPR_2"/>
    <property type="match status" value="1"/>
</dbReference>
<evidence type="ECO:0000313" key="6">
    <source>
        <dbReference type="Proteomes" id="UP000582837"/>
    </source>
</evidence>
<dbReference type="InterPro" id="IPR037257">
    <property type="entry name" value="T2SS_E_N_sf"/>
</dbReference>
<dbReference type="InterPro" id="IPR011990">
    <property type="entry name" value="TPR-like_helical_dom_sf"/>
</dbReference>
<dbReference type="AlphaFoldDB" id="A0A841H3Q4"/>